<dbReference type="InterPro" id="IPR024079">
    <property type="entry name" value="MetalloPept_cat_dom_sf"/>
</dbReference>
<dbReference type="AlphaFoldDB" id="A0A0S2KET2"/>
<evidence type="ECO:0000313" key="1">
    <source>
        <dbReference type="EMBL" id="ALO46611.1"/>
    </source>
</evidence>
<evidence type="ECO:0000313" key="2">
    <source>
        <dbReference type="Proteomes" id="UP000065641"/>
    </source>
</evidence>
<gene>
    <name evidence="1" type="ORF">PS2015_1969</name>
</gene>
<proteinExistence type="predicted"/>
<evidence type="ECO:0008006" key="3">
    <source>
        <dbReference type="Google" id="ProtNLM"/>
    </source>
</evidence>
<organism evidence="1 2">
    <name type="scientific">Pseudohongiella spirulinae</name>
    <dbReference type="NCBI Taxonomy" id="1249552"/>
    <lineage>
        <taxon>Bacteria</taxon>
        <taxon>Pseudomonadati</taxon>
        <taxon>Pseudomonadota</taxon>
        <taxon>Gammaproteobacteria</taxon>
        <taxon>Pseudomonadales</taxon>
        <taxon>Pseudohongiellaceae</taxon>
        <taxon>Pseudohongiella</taxon>
    </lineage>
</organism>
<dbReference type="Gene3D" id="3.40.390.10">
    <property type="entry name" value="Collagenase (Catalytic Domain)"/>
    <property type="match status" value="1"/>
</dbReference>
<dbReference type="RefSeq" id="WP_058022084.1">
    <property type="nucleotide sequence ID" value="NZ_CP013189.1"/>
</dbReference>
<reference evidence="1 2" key="1">
    <citation type="submission" date="2015-11" db="EMBL/GenBank/DDBJ databases">
        <authorList>
            <person name="Zhang Y."/>
            <person name="Guo Z."/>
        </authorList>
    </citation>
    <scope>NUCLEOTIDE SEQUENCE [LARGE SCALE GENOMIC DNA]</scope>
    <source>
        <strain evidence="1 2">KCTC 32221</strain>
    </source>
</reference>
<name>A0A0S2KET2_9GAMM</name>
<dbReference type="GO" id="GO:0008237">
    <property type="term" value="F:metallopeptidase activity"/>
    <property type="evidence" value="ECO:0007669"/>
    <property type="project" value="InterPro"/>
</dbReference>
<accession>A0A0S2KET2</accession>
<sequence>MSPYIAGKDNEQYDATDWGIPTIPVYLNPKNLPPTTTVEQAEQMIKDACFSWSLRYSHDLRYAGLFYNTVSRDAIVINYNSSAQLLSWYGKEVNGLCRYHPDGYIGDKRRLVSAEIYINSDNRPLPNRFARATIKHELGHACGIHGHNDQPGSVMYTSSMGNEKLTLHDCQMLDEWNPYPVELHRDYSMSCPAVDMQDGRVLWVECKHRGNMLVHSWELASDIQWDGPRLDNVQLGDGKLFHGQPAHVVKMRQVRHPDMTVRAEMALVKNGLILEYAE</sequence>
<dbReference type="Proteomes" id="UP000065641">
    <property type="component" value="Chromosome"/>
</dbReference>
<dbReference type="STRING" id="1249552.PS2015_1969"/>
<dbReference type="EMBL" id="CP013189">
    <property type="protein sequence ID" value="ALO46611.1"/>
    <property type="molecule type" value="Genomic_DNA"/>
</dbReference>
<dbReference type="SUPFAM" id="SSF55486">
    <property type="entry name" value="Metalloproteases ('zincins'), catalytic domain"/>
    <property type="match status" value="1"/>
</dbReference>
<dbReference type="KEGG" id="pspi:PS2015_1969"/>
<protein>
    <recommendedName>
        <fullName evidence="3">Peptidase metallopeptidase domain-containing protein</fullName>
    </recommendedName>
</protein>
<keyword evidence="2" id="KW-1185">Reference proteome</keyword>
<dbReference type="OrthoDB" id="9786975at2"/>